<accession>A0AAV3QMD3</accession>
<sequence length="129" mass="15070">MAEVEEIARQNSKKKKVKDSKRWQKFDKNKVLDLDELSDEIGTPSSQPKKKIPGTYARHGVEFKLRKESEYVESSNDEKHDILSDCESDESLKSLENSSDVEVGVVQQRKDIRYVKFNEKDMQDPRFFV</sequence>
<evidence type="ECO:0000256" key="1">
    <source>
        <dbReference type="SAM" id="MobiDB-lite"/>
    </source>
</evidence>
<dbReference type="AlphaFoldDB" id="A0AAV3QMD3"/>
<dbReference type="EMBL" id="BAABME010004829">
    <property type="protein sequence ID" value="GAA0163713.1"/>
    <property type="molecule type" value="Genomic_DNA"/>
</dbReference>
<proteinExistence type="predicted"/>
<gene>
    <name evidence="2" type="ORF">LIER_19510</name>
</gene>
<dbReference type="Proteomes" id="UP001454036">
    <property type="component" value="Unassembled WGS sequence"/>
</dbReference>
<reference evidence="2 3" key="1">
    <citation type="submission" date="2024-01" db="EMBL/GenBank/DDBJ databases">
        <title>The complete chloroplast genome sequence of Lithospermum erythrorhizon: insights into the phylogenetic relationship among Boraginaceae species and the maternal lineages of purple gromwells.</title>
        <authorList>
            <person name="Okada T."/>
            <person name="Watanabe K."/>
        </authorList>
    </citation>
    <scope>NUCLEOTIDE SEQUENCE [LARGE SCALE GENOMIC DNA]</scope>
</reference>
<evidence type="ECO:0000313" key="2">
    <source>
        <dbReference type="EMBL" id="GAA0163713.1"/>
    </source>
</evidence>
<keyword evidence="3" id="KW-1185">Reference proteome</keyword>
<feature type="region of interest" description="Disordered" evidence="1">
    <location>
        <begin position="1"/>
        <end position="21"/>
    </location>
</feature>
<evidence type="ECO:0000313" key="3">
    <source>
        <dbReference type="Proteomes" id="UP001454036"/>
    </source>
</evidence>
<protein>
    <submittedName>
        <fullName evidence="2">Uncharacterized protein</fullName>
    </submittedName>
</protein>
<name>A0AAV3QMD3_LITER</name>
<organism evidence="2 3">
    <name type="scientific">Lithospermum erythrorhizon</name>
    <name type="common">Purple gromwell</name>
    <name type="synonym">Lithospermum officinale var. erythrorhizon</name>
    <dbReference type="NCBI Taxonomy" id="34254"/>
    <lineage>
        <taxon>Eukaryota</taxon>
        <taxon>Viridiplantae</taxon>
        <taxon>Streptophyta</taxon>
        <taxon>Embryophyta</taxon>
        <taxon>Tracheophyta</taxon>
        <taxon>Spermatophyta</taxon>
        <taxon>Magnoliopsida</taxon>
        <taxon>eudicotyledons</taxon>
        <taxon>Gunneridae</taxon>
        <taxon>Pentapetalae</taxon>
        <taxon>asterids</taxon>
        <taxon>lamiids</taxon>
        <taxon>Boraginales</taxon>
        <taxon>Boraginaceae</taxon>
        <taxon>Boraginoideae</taxon>
        <taxon>Lithospermeae</taxon>
        <taxon>Lithospermum</taxon>
    </lineage>
</organism>
<comment type="caution">
    <text evidence="2">The sequence shown here is derived from an EMBL/GenBank/DDBJ whole genome shotgun (WGS) entry which is preliminary data.</text>
</comment>